<dbReference type="PANTHER" id="PTHR34597:SF6">
    <property type="entry name" value="BLR6126 PROTEIN"/>
    <property type="match status" value="1"/>
</dbReference>
<feature type="signal peptide" evidence="5">
    <location>
        <begin position="1"/>
        <end position="28"/>
    </location>
</feature>
<dbReference type="InterPro" id="IPR051544">
    <property type="entry name" value="TPS_OM_transporter"/>
</dbReference>
<evidence type="ECO:0000256" key="2">
    <source>
        <dbReference type="ARBA" id="ARBA00022692"/>
    </source>
</evidence>
<reference evidence="8 9" key="1">
    <citation type="submission" date="2022-03" db="EMBL/GenBank/DDBJ databases">
        <title>Complete genome sequence of Lysobacter capsici VKM B-2533 and Lysobacter gummosus 10.1.1, promising sources of lytic agents.</title>
        <authorList>
            <person name="Tarlachkov S.V."/>
            <person name="Kudryakova I.V."/>
            <person name="Afoshin A.S."/>
            <person name="Leontyevskaya E.A."/>
            <person name="Leontyevskaya N.V."/>
        </authorList>
    </citation>
    <scope>NUCLEOTIDE SEQUENCE [LARGE SCALE GENOMIC DNA]</scope>
    <source>
        <strain evidence="8 9">10.1.1</strain>
    </source>
</reference>
<dbReference type="Gene3D" id="2.40.160.50">
    <property type="entry name" value="membrane protein fhac: a member of the omp85/tpsb transporter family"/>
    <property type="match status" value="1"/>
</dbReference>
<keyword evidence="3" id="KW-0998">Cell outer membrane</keyword>
<evidence type="ECO:0000256" key="1">
    <source>
        <dbReference type="ARBA" id="ARBA00022452"/>
    </source>
</evidence>
<evidence type="ECO:0000256" key="3">
    <source>
        <dbReference type="ARBA" id="ARBA00023237"/>
    </source>
</evidence>
<keyword evidence="1" id="KW-0472">Membrane</keyword>
<proteinExistence type="predicted"/>
<evidence type="ECO:0000256" key="5">
    <source>
        <dbReference type="SAM" id="SignalP"/>
    </source>
</evidence>
<dbReference type="EMBL" id="CP093547">
    <property type="protein sequence ID" value="UNP28442.1"/>
    <property type="molecule type" value="Genomic_DNA"/>
</dbReference>
<feature type="chain" id="PRO_5045149646" evidence="5">
    <location>
        <begin position="29"/>
        <end position="573"/>
    </location>
</feature>
<organism evidence="8 9">
    <name type="scientific">Lysobacter gummosus</name>
    <dbReference type="NCBI Taxonomy" id="262324"/>
    <lineage>
        <taxon>Bacteria</taxon>
        <taxon>Pseudomonadati</taxon>
        <taxon>Pseudomonadota</taxon>
        <taxon>Gammaproteobacteria</taxon>
        <taxon>Lysobacterales</taxon>
        <taxon>Lysobacteraceae</taxon>
        <taxon>Lysobacter</taxon>
    </lineage>
</organism>
<dbReference type="PANTHER" id="PTHR34597">
    <property type="entry name" value="SLR1661 PROTEIN"/>
    <property type="match status" value="1"/>
</dbReference>
<dbReference type="Gene3D" id="3.10.20.310">
    <property type="entry name" value="membrane protein fhac"/>
    <property type="match status" value="1"/>
</dbReference>
<dbReference type="RefSeq" id="WP_057944022.1">
    <property type="nucleotide sequence ID" value="NZ_CP011131.1"/>
</dbReference>
<accession>A0ABY3X791</accession>
<keyword evidence="9" id="KW-1185">Reference proteome</keyword>
<dbReference type="Proteomes" id="UP000829194">
    <property type="component" value="Chromosome"/>
</dbReference>
<dbReference type="Pfam" id="PF08479">
    <property type="entry name" value="POTRA_2"/>
    <property type="match status" value="1"/>
</dbReference>
<keyword evidence="5" id="KW-0732">Signal</keyword>
<keyword evidence="2" id="KW-0812">Transmembrane</keyword>
<feature type="domain" description="Haemolysin activator HlyB C-terminal" evidence="6">
    <location>
        <begin position="242"/>
        <end position="533"/>
    </location>
</feature>
<gene>
    <name evidence="8" type="ORF">MOV92_18355</name>
</gene>
<evidence type="ECO:0000313" key="9">
    <source>
        <dbReference type="Proteomes" id="UP000829194"/>
    </source>
</evidence>
<feature type="domain" description="Polypeptide-transport-associated ShlB-type" evidence="7">
    <location>
        <begin position="80"/>
        <end position="152"/>
    </location>
</feature>
<keyword evidence="1" id="KW-1134">Transmembrane beta strand</keyword>
<evidence type="ECO:0000313" key="8">
    <source>
        <dbReference type="EMBL" id="UNP28442.1"/>
    </source>
</evidence>
<dbReference type="InterPro" id="IPR013686">
    <property type="entry name" value="Polypept-transport_assoc_ShlB"/>
</dbReference>
<sequence>MGTGLWGKRYPLALAVTALLQASMPAYSQTAPPRLPSTGNPLQTLPQAPLPKAEPKVSTTVAPQQNPEMAALLALQLTPAKFEVSGVKSVPFDQVTALFAPLAGKQITVGDLLTTAAACTKLYRDRGYALSFCYVPTQDFADGTVRVVAVEGYVAKVNISGKVGNLERKLRAIAQHIVDDRPLRQSTFERYSQILGFLPGAKLNINVPAPTTTDGATSLDLSVGSKRYDATWALEFNHPGTQGLVTLNLNALTSLAEQWSLAALYPDGRGDERFYSAGYSQLFGSDGWIGRAEGSRYRGVPVTNTPLPEFLDHRIEQDRVAISARYPLRLSNERSLFVSAGVYAADQSDRYFNTINGASLEQRSKTRVVQGTLDYTRAKKDRARQVSFAIARGLDAWGASADTLTNLSGVNLAAASDVSFTKYSLGYAQTRTWKEQRYAAVLRASGQYTRQRLPSSEQISFGGARFGLAYDPGETSGDKGWGAGLEFSRNFRPQKRWLKAVSPYVVAQHAQVSLTDGRRPQPDKLGSLGVGVRLSDNKHYSLDFAYAKPTADLPLERDSRKPRWNLNFSYQLP</sequence>
<protein>
    <submittedName>
        <fullName evidence="8">ShlB/FhaC/HecB family hemolysin secretion/activation protein</fullName>
    </submittedName>
</protein>
<evidence type="ECO:0000259" key="7">
    <source>
        <dbReference type="Pfam" id="PF08479"/>
    </source>
</evidence>
<dbReference type="Pfam" id="PF03865">
    <property type="entry name" value="ShlB"/>
    <property type="match status" value="1"/>
</dbReference>
<feature type="region of interest" description="Disordered" evidence="4">
    <location>
        <begin position="30"/>
        <end position="55"/>
    </location>
</feature>
<evidence type="ECO:0000256" key="4">
    <source>
        <dbReference type="SAM" id="MobiDB-lite"/>
    </source>
</evidence>
<dbReference type="InterPro" id="IPR005565">
    <property type="entry name" value="Hemolysn_activator_HlyB_C"/>
</dbReference>
<name>A0ABY3X791_9GAMM</name>
<evidence type="ECO:0000259" key="6">
    <source>
        <dbReference type="Pfam" id="PF03865"/>
    </source>
</evidence>
<feature type="compositionally biased region" description="Polar residues" evidence="4">
    <location>
        <begin position="30"/>
        <end position="46"/>
    </location>
</feature>